<dbReference type="Gene3D" id="1.20.144.10">
    <property type="entry name" value="Phosphatidic acid phosphatase type 2/haloperoxidase"/>
    <property type="match status" value="2"/>
</dbReference>
<evidence type="ECO:0000259" key="2">
    <source>
        <dbReference type="SMART" id="SM00014"/>
    </source>
</evidence>
<keyword evidence="4" id="KW-1185">Reference proteome</keyword>
<feature type="transmembrane region" description="Helical" evidence="1">
    <location>
        <begin position="90"/>
        <end position="111"/>
    </location>
</feature>
<accession>A0A6G8AYY8</accession>
<sequence length="213" mass="24718">MQRQINRWQISLAFFCLAIFLILLMGVVWHLPYIHQLDQWGLQNIREPVTPERTWFFKNITRAGNPIWTGFIALWACFFALIFKKYDIALFVMLNVGIFGLGVMKIFKHFVNRPRPNILHLVDEGGSSFPSGHSMNAMLLYGSLIVLVYYYVKNDPIKYAFMTLLTCLIVTIPMSRVYLGVHYLSDVLAGLVLAGFLLIISKEFIFRYKPKEK</sequence>
<gene>
    <name evidence="3" type="ORF">G7084_01865</name>
</gene>
<dbReference type="SUPFAM" id="SSF48317">
    <property type="entry name" value="Acid phosphatase/Vanadium-dependent haloperoxidase"/>
    <property type="match status" value="1"/>
</dbReference>
<evidence type="ECO:0000313" key="4">
    <source>
        <dbReference type="Proteomes" id="UP000500741"/>
    </source>
</evidence>
<dbReference type="CDD" id="cd03392">
    <property type="entry name" value="PAP2_like_2"/>
    <property type="match status" value="1"/>
</dbReference>
<keyword evidence="1" id="KW-0472">Membrane</keyword>
<feature type="transmembrane region" description="Helical" evidence="1">
    <location>
        <begin position="12"/>
        <end position="31"/>
    </location>
</feature>
<dbReference type="KEGG" id="wco:G7084_01865"/>
<feature type="transmembrane region" description="Helical" evidence="1">
    <location>
        <begin position="131"/>
        <end position="152"/>
    </location>
</feature>
<dbReference type="InterPro" id="IPR036938">
    <property type="entry name" value="PAP2/HPO_sf"/>
</dbReference>
<feature type="domain" description="Phosphatidic acid phosphatase type 2/haloperoxidase" evidence="2">
    <location>
        <begin position="88"/>
        <end position="202"/>
    </location>
</feature>
<dbReference type="EMBL" id="CP049888">
    <property type="protein sequence ID" value="QIL50179.1"/>
    <property type="molecule type" value="Genomic_DNA"/>
</dbReference>
<feature type="transmembrane region" description="Helical" evidence="1">
    <location>
        <begin position="159"/>
        <end position="181"/>
    </location>
</feature>
<name>A0A6G8AYY8_9LACO</name>
<keyword evidence="1" id="KW-0812">Transmembrane</keyword>
<dbReference type="InterPro" id="IPR000326">
    <property type="entry name" value="PAP2/HPO"/>
</dbReference>
<dbReference type="PANTHER" id="PTHR14969">
    <property type="entry name" value="SPHINGOSINE-1-PHOSPHATE PHOSPHOHYDROLASE"/>
    <property type="match status" value="1"/>
</dbReference>
<dbReference type="RefSeq" id="WP_166009528.1">
    <property type="nucleotide sequence ID" value="NZ_CP049888.1"/>
</dbReference>
<organism evidence="3 4">
    <name type="scientific">Weissella coleopterorum</name>
    <dbReference type="NCBI Taxonomy" id="2714949"/>
    <lineage>
        <taxon>Bacteria</taxon>
        <taxon>Bacillati</taxon>
        <taxon>Bacillota</taxon>
        <taxon>Bacilli</taxon>
        <taxon>Lactobacillales</taxon>
        <taxon>Lactobacillaceae</taxon>
        <taxon>Weissella</taxon>
    </lineage>
</organism>
<proteinExistence type="predicted"/>
<protein>
    <submittedName>
        <fullName evidence="3">Phosphatase PAP2 family protein</fullName>
    </submittedName>
</protein>
<dbReference type="AlphaFoldDB" id="A0A6G8AYY8"/>
<feature type="transmembrane region" description="Helical" evidence="1">
    <location>
        <begin position="66"/>
        <end position="83"/>
    </location>
</feature>
<dbReference type="Pfam" id="PF01569">
    <property type="entry name" value="PAP2"/>
    <property type="match status" value="1"/>
</dbReference>
<feature type="transmembrane region" description="Helical" evidence="1">
    <location>
        <begin position="187"/>
        <end position="206"/>
    </location>
</feature>
<evidence type="ECO:0000256" key="1">
    <source>
        <dbReference type="SAM" id="Phobius"/>
    </source>
</evidence>
<keyword evidence="1" id="KW-1133">Transmembrane helix</keyword>
<reference evidence="3 4" key="1">
    <citation type="submission" date="2020-03" db="EMBL/GenBank/DDBJ databases">
        <title>Weissella sp. nov., isolated from Cybister lewisianus.</title>
        <authorList>
            <person name="Hyun D.-W."/>
            <person name="Bae J.-W."/>
        </authorList>
    </citation>
    <scope>NUCLEOTIDE SEQUENCE [LARGE SCALE GENOMIC DNA]</scope>
    <source>
        <strain evidence="3 4">HDW19</strain>
    </source>
</reference>
<evidence type="ECO:0000313" key="3">
    <source>
        <dbReference type="EMBL" id="QIL50179.1"/>
    </source>
</evidence>
<dbReference type="PANTHER" id="PTHR14969:SF13">
    <property type="entry name" value="AT30094P"/>
    <property type="match status" value="1"/>
</dbReference>
<dbReference type="Proteomes" id="UP000500741">
    <property type="component" value="Chromosome"/>
</dbReference>
<dbReference type="SMART" id="SM00014">
    <property type="entry name" value="acidPPc"/>
    <property type="match status" value="1"/>
</dbReference>